<name>A0A1H1JJY9_9BURK</name>
<dbReference type="AlphaFoldDB" id="A0A1H1JJY9"/>
<dbReference type="Proteomes" id="UP000199365">
    <property type="component" value="Unassembled WGS sequence"/>
</dbReference>
<keyword evidence="3" id="KW-1185">Reference proteome</keyword>
<evidence type="ECO:0000256" key="1">
    <source>
        <dbReference type="SAM" id="MobiDB-lite"/>
    </source>
</evidence>
<proteinExistence type="predicted"/>
<organism evidence="2 3">
    <name type="scientific">Paraburkholderia tuberum</name>
    <dbReference type="NCBI Taxonomy" id="157910"/>
    <lineage>
        <taxon>Bacteria</taxon>
        <taxon>Pseudomonadati</taxon>
        <taxon>Pseudomonadota</taxon>
        <taxon>Betaproteobacteria</taxon>
        <taxon>Burkholderiales</taxon>
        <taxon>Burkholderiaceae</taxon>
        <taxon>Paraburkholderia</taxon>
    </lineage>
</organism>
<feature type="compositionally biased region" description="Gly residues" evidence="1">
    <location>
        <begin position="70"/>
        <end position="79"/>
    </location>
</feature>
<protein>
    <submittedName>
        <fullName evidence="2">Uncharacterized protein</fullName>
    </submittedName>
</protein>
<feature type="region of interest" description="Disordered" evidence="1">
    <location>
        <begin position="47"/>
        <end position="79"/>
    </location>
</feature>
<feature type="compositionally biased region" description="Low complexity" evidence="1">
    <location>
        <begin position="54"/>
        <end position="69"/>
    </location>
</feature>
<sequence>MGQINGPNGGPIVELGAWGIAFGNDLSNQPSSTLFFAAGPNDEADGVYGRIDLNTTSSSGTNTGTNTGTSAGGGMSIGM</sequence>
<reference evidence="3" key="1">
    <citation type="submission" date="2016-10" db="EMBL/GenBank/DDBJ databases">
        <authorList>
            <person name="Varghese N."/>
            <person name="Submissions S."/>
        </authorList>
    </citation>
    <scope>NUCLEOTIDE SEQUENCE [LARGE SCALE GENOMIC DNA]</scope>
    <source>
        <strain evidence="3">DUS833</strain>
    </source>
</reference>
<dbReference type="STRING" id="157910.SAMN05445850_5034"/>
<gene>
    <name evidence="2" type="ORF">SAMN05445850_5034</name>
</gene>
<accession>A0A1H1JJY9</accession>
<dbReference type="EMBL" id="FNKX01000002">
    <property type="protein sequence ID" value="SDR50303.1"/>
    <property type="molecule type" value="Genomic_DNA"/>
</dbReference>
<evidence type="ECO:0000313" key="3">
    <source>
        <dbReference type="Proteomes" id="UP000199365"/>
    </source>
</evidence>
<evidence type="ECO:0000313" key="2">
    <source>
        <dbReference type="EMBL" id="SDR50303.1"/>
    </source>
</evidence>